<evidence type="ECO:0000313" key="11">
    <source>
        <dbReference type="Proteomes" id="UP000780875"/>
    </source>
</evidence>
<feature type="transmembrane region" description="Helical" evidence="7">
    <location>
        <begin position="237"/>
        <end position="256"/>
    </location>
</feature>
<feature type="compositionally biased region" description="Basic residues" evidence="8">
    <location>
        <begin position="20"/>
        <end position="32"/>
    </location>
</feature>
<evidence type="ECO:0000256" key="8">
    <source>
        <dbReference type="SAM" id="MobiDB-lite"/>
    </source>
</evidence>
<feature type="transmembrane region" description="Helical" evidence="7">
    <location>
        <begin position="101"/>
        <end position="122"/>
    </location>
</feature>
<protein>
    <submittedName>
        <fullName evidence="10">Sugar ABC transporter permease</fullName>
    </submittedName>
</protein>
<comment type="caution">
    <text evidence="10">The sequence shown here is derived from an EMBL/GenBank/DDBJ whole genome shotgun (WGS) entry which is preliminary data.</text>
</comment>
<dbReference type="PROSITE" id="PS50928">
    <property type="entry name" value="ABC_TM1"/>
    <property type="match status" value="1"/>
</dbReference>
<evidence type="ECO:0000256" key="6">
    <source>
        <dbReference type="ARBA" id="ARBA00023136"/>
    </source>
</evidence>
<keyword evidence="11" id="KW-1185">Reference proteome</keyword>
<dbReference type="PANTHER" id="PTHR30193">
    <property type="entry name" value="ABC TRANSPORTER PERMEASE PROTEIN"/>
    <property type="match status" value="1"/>
</dbReference>
<sequence>MTATQVRAPDGLGAGESTPARRRRAKPPRSRRTWREQLTGWGFVLPASVIVVGLSVFPAGWAFVISRQKADLISPAENVGWDNYRLILDDPNALEAAKHTLLFTALFVPTSIVAGILLAVALNRPLRFQWFYRTCIFVPFVASAAATGILANFVFDPTYGIADNLLRVLGLPQQGFLEDPNQAMAVLVLICLWGEVGFNVVIYLAALQSIPNDVVEAAVVDGAGPISVFRYVTMPELAPVTVFTAIWQTITALQLFDLVYTTTKGQPGDATVTIVYYLYRQAFELFHAGYGSALAYCVFAVTMVFTGLLVWYARRSGTEAF</sequence>
<dbReference type="InterPro" id="IPR051393">
    <property type="entry name" value="ABC_transporter_permease"/>
</dbReference>
<name>A0ABS7UD20_9ACTN</name>
<feature type="transmembrane region" description="Helical" evidence="7">
    <location>
        <begin position="293"/>
        <end position="313"/>
    </location>
</feature>
<evidence type="ECO:0000256" key="4">
    <source>
        <dbReference type="ARBA" id="ARBA00022692"/>
    </source>
</evidence>
<keyword evidence="4 7" id="KW-0812">Transmembrane</keyword>
<evidence type="ECO:0000313" key="10">
    <source>
        <dbReference type="EMBL" id="MBZ5738725.1"/>
    </source>
</evidence>
<accession>A0ABS7UD20</accession>
<dbReference type="CDD" id="cd06261">
    <property type="entry name" value="TM_PBP2"/>
    <property type="match status" value="1"/>
</dbReference>
<evidence type="ECO:0000256" key="7">
    <source>
        <dbReference type="RuleBase" id="RU363032"/>
    </source>
</evidence>
<dbReference type="Proteomes" id="UP000780875">
    <property type="component" value="Unassembled WGS sequence"/>
</dbReference>
<evidence type="ECO:0000256" key="5">
    <source>
        <dbReference type="ARBA" id="ARBA00022989"/>
    </source>
</evidence>
<feature type="region of interest" description="Disordered" evidence="8">
    <location>
        <begin position="1"/>
        <end position="32"/>
    </location>
</feature>
<keyword evidence="6 7" id="KW-0472">Membrane</keyword>
<evidence type="ECO:0000256" key="2">
    <source>
        <dbReference type="ARBA" id="ARBA00022448"/>
    </source>
</evidence>
<evidence type="ECO:0000259" key="9">
    <source>
        <dbReference type="PROSITE" id="PS50928"/>
    </source>
</evidence>
<evidence type="ECO:0000256" key="3">
    <source>
        <dbReference type="ARBA" id="ARBA00022475"/>
    </source>
</evidence>
<feature type="domain" description="ABC transmembrane type-1" evidence="9">
    <location>
        <begin position="97"/>
        <end position="309"/>
    </location>
</feature>
<comment type="similarity">
    <text evidence="7">Belongs to the binding-protein-dependent transport system permease family.</text>
</comment>
<dbReference type="SUPFAM" id="SSF161098">
    <property type="entry name" value="MetI-like"/>
    <property type="match status" value="1"/>
</dbReference>
<dbReference type="InterPro" id="IPR000515">
    <property type="entry name" value="MetI-like"/>
</dbReference>
<reference evidence="10 11" key="1">
    <citation type="submission" date="2021-09" db="EMBL/GenBank/DDBJ databases">
        <title>Whole genome sequence of Nocardioides sp. GBK3QG-3.</title>
        <authorList>
            <person name="Tuo L."/>
        </authorList>
    </citation>
    <scope>NUCLEOTIDE SEQUENCE [LARGE SCALE GENOMIC DNA]</scope>
    <source>
        <strain evidence="10 11">GBK3QG-3</strain>
    </source>
</reference>
<keyword evidence="3" id="KW-1003">Cell membrane</keyword>
<dbReference type="Gene3D" id="1.10.3720.10">
    <property type="entry name" value="MetI-like"/>
    <property type="match status" value="1"/>
</dbReference>
<feature type="transmembrane region" description="Helical" evidence="7">
    <location>
        <begin position="134"/>
        <end position="155"/>
    </location>
</feature>
<feature type="transmembrane region" description="Helical" evidence="7">
    <location>
        <begin position="38"/>
        <end position="64"/>
    </location>
</feature>
<dbReference type="InterPro" id="IPR035906">
    <property type="entry name" value="MetI-like_sf"/>
</dbReference>
<dbReference type="EMBL" id="JAIQZJ010000006">
    <property type="protein sequence ID" value="MBZ5738725.1"/>
    <property type="molecule type" value="Genomic_DNA"/>
</dbReference>
<organism evidence="10 11">
    <name type="scientific">Nocardioides mangrovi</name>
    <dbReference type="NCBI Taxonomy" id="2874580"/>
    <lineage>
        <taxon>Bacteria</taxon>
        <taxon>Bacillati</taxon>
        <taxon>Actinomycetota</taxon>
        <taxon>Actinomycetes</taxon>
        <taxon>Propionibacteriales</taxon>
        <taxon>Nocardioidaceae</taxon>
        <taxon>Nocardioides</taxon>
    </lineage>
</organism>
<evidence type="ECO:0000256" key="1">
    <source>
        <dbReference type="ARBA" id="ARBA00004651"/>
    </source>
</evidence>
<dbReference type="RefSeq" id="WP_224123099.1">
    <property type="nucleotide sequence ID" value="NZ_JAIQZJ010000006.1"/>
</dbReference>
<keyword evidence="5 7" id="KW-1133">Transmembrane helix</keyword>
<dbReference type="Pfam" id="PF00528">
    <property type="entry name" value="BPD_transp_1"/>
    <property type="match status" value="1"/>
</dbReference>
<feature type="transmembrane region" description="Helical" evidence="7">
    <location>
        <begin position="183"/>
        <end position="206"/>
    </location>
</feature>
<comment type="subcellular location">
    <subcellularLocation>
        <location evidence="1 7">Cell membrane</location>
        <topology evidence="1 7">Multi-pass membrane protein</topology>
    </subcellularLocation>
</comment>
<keyword evidence="2 7" id="KW-0813">Transport</keyword>
<gene>
    <name evidence="10" type="ORF">K8U61_11175</name>
</gene>
<proteinExistence type="inferred from homology"/>
<dbReference type="PANTHER" id="PTHR30193:SF37">
    <property type="entry name" value="INNER MEMBRANE ABC TRANSPORTER PERMEASE PROTEIN YCJO"/>
    <property type="match status" value="1"/>
</dbReference>